<protein>
    <submittedName>
        <fullName evidence="6">Transcription initiation factor TFIID subunit 10</fullName>
    </submittedName>
</protein>
<sequence length="143" mass="16696">MTSIESNKEEKENFLASLGEFIPTIPDEVTKYYLEKTGFQCPDVRVQRLISIAAQKFVTEMIHQSLQHAKLRQSAQKGKKEKKLVFKMEDLIFALKEYGIVMKKPQYFPEKEENEREEKMIKFCNTSLHRYARASVGSIFTLP</sequence>
<dbReference type="AlphaFoldDB" id="A0A2P6MVS2"/>
<comment type="subcellular location">
    <subcellularLocation>
        <location evidence="1">Nucleus</location>
    </subcellularLocation>
</comment>
<gene>
    <name evidence="6" type="ORF">PROFUN_08788</name>
</gene>
<evidence type="ECO:0000313" key="7">
    <source>
        <dbReference type="Proteomes" id="UP000241769"/>
    </source>
</evidence>
<comment type="similarity">
    <text evidence="5">Belongs to the TAF10 family.</text>
</comment>
<dbReference type="InParanoid" id="A0A2P6MVS2"/>
<keyword evidence="2" id="KW-0805">Transcription regulation</keyword>
<dbReference type="EMBL" id="MDYQ01000362">
    <property type="protein sequence ID" value="PRP75794.1"/>
    <property type="molecule type" value="Genomic_DNA"/>
</dbReference>
<reference evidence="6 7" key="1">
    <citation type="journal article" date="2018" name="Genome Biol. Evol.">
        <title>Multiple Roots of Fruiting Body Formation in Amoebozoa.</title>
        <authorList>
            <person name="Hillmann F."/>
            <person name="Forbes G."/>
            <person name="Novohradska S."/>
            <person name="Ferling I."/>
            <person name="Riege K."/>
            <person name="Groth M."/>
            <person name="Westermann M."/>
            <person name="Marz M."/>
            <person name="Spaller T."/>
            <person name="Winckler T."/>
            <person name="Schaap P."/>
            <person name="Glockner G."/>
        </authorList>
    </citation>
    <scope>NUCLEOTIDE SEQUENCE [LARGE SCALE GENOMIC DNA]</scope>
    <source>
        <strain evidence="6 7">Jena</strain>
    </source>
</reference>
<dbReference type="OrthoDB" id="154356at2759"/>
<dbReference type="GO" id="GO:0005669">
    <property type="term" value="C:transcription factor TFIID complex"/>
    <property type="evidence" value="ECO:0007669"/>
    <property type="project" value="TreeGrafter"/>
</dbReference>
<evidence type="ECO:0000256" key="3">
    <source>
        <dbReference type="ARBA" id="ARBA00023163"/>
    </source>
</evidence>
<evidence type="ECO:0000313" key="6">
    <source>
        <dbReference type="EMBL" id="PRP75794.1"/>
    </source>
</evidence>
<name>A0A2P6MVS2_9EUKA</name>
<comment type="caution">
    <text evidence="6">The sequence shown here is derived from an EMBL/GenBank/DDBJ whole genome shotgun (WGS) entry which is preliminary data.</text>
</comment>
<dbReference type="Pfam" id="PF03540">
    <property type="entry name" value="TAF10"/>
    <property type="match status" value="1"/>
</dbReference>
<keyword evidence="7" id="KW-1185">Reference proteome</keyword>
<proteinExistence type="inferred from homology"/>
<dbReference type="PANTHER" id="PTHR21242">
    <property type="entry name" value="TRANSCRIPTION INITIATION FACTOR TFIID SUBUNIT 10"/>
    <property type="match status" value="1"/>
</dbReference>
<dbReference type="PRINTS" id="PR01443">
    <property type="entry name" value="TFIID30KDSUB"/>
</dbReference>
<dbReference type="GO" id="GO:0003743">
    <property type="term" value="F:translation initiation factor activity"/>
    <property type="evidence" value="ECO:0007669"/>
    <property type="project" value="UniProtKB-KW"/>
</dbReference>
<keyword evidence="3" id="KW-0804">Transcription</keyword>
<organism evidence="6 7">
    <name type="scientific">Planoprotostelium fungivorum</name>
    <dbReference type="NCBI Taxonomy" id="1890364"/>
    <lineage>
        <taxon>Eukaryota</taxon>
        <taxon>Amoebozoa</taxon>
        <taxon>Evosea</taxon>
        <taxon>Variosea</taxon>
        <taxon>Cavosteliida</taxon>
        <taxon>Cavosteliaceae</taxon>
        <taxon>Planoprotostelium</taxon>
    </lineage>
</organism>
<keyword evidence="4" id="KW-0539">Nucleus</keyword>
<dbReference type="InterPro" id="IPR003923">
    <property type="entry name" value="TAF10"/>
</dbReference>
<dbReference type="CDD" id="cd07982">
    <property type="entry name" value="HFD_TAF10"/>
    <property type="match status" value="1"/>
</dbReference>
<keyword evidence="6" id="KW-0396">Initiation factor</keyword>
<evidence type="ECO:0000256" key="5">
    <source>
        <dbReference type="ARBA" id="ARBA00025730"/>
    </source>
</evidence>
<dbReference type="PANTHER" id="PTHR21242:SF0">
    <property type="entry name" value="TRANSCRIPTION INITIATION FACTOR TFIID SUBUNIT 10"/>
    <property type="match status" value="1"/>
</dbReference>
<accession>A0A2P6MVS2</accession>
<evidence type="ECO:0000256" key="4">
    <source>
        <dbReference type="ARBA" id="ARBA00023242"/>
    </source>
</evidence>
<dbReference type="GO" id="GO:0000124">
    <property type="term" value="C:SAGA complex"/>
    <property type="evidence" value="ECO:0007669"/>
    <property type="project" value="TreeGrafter"/>
</dbReference>
<keyword evidence="6" id="KW-0648">Protein biosynthesis</keyword>
<dbReference type="Proteomes" id="UP000241769">
    <property type="component" value="Unassembled WGS sequence"/>
</dbReference>
<dbReference type="GO" id="GO:0016251">
    <property type="term" value="F:RNA polymerase II general transcription initiation factor activity"/>
    <property type="evidence" value="ECO:0007669"/>
    <property type="project" value="TreeGrafter"/>
</dbReference>
<evidence type="ECO:0000256" key="1">
    <source>
        <dbReference type="ARBA" id="ARBA00004123"/>
    </source>
</evidence>
<dbReference type="GO" id="GO:1990841">
    <property type="term" value="F:promoter-specific chromatin binding"/>
    <property type="evidence" value="ECO:0007669"/>
    <property type="project" value="TreeGrafter"/>
</dbReference>
<dbReference type="GO" id="GO:0006367">
    <property type="term" value="P:transcription initiation at RNA polymerase II promoter"/>
    <property type="evidence" value="ECO:0007669"/>
    <property type="project" value="TreeGrafter"/>
</dbReference>
<dbReference type="STRING" id="1890364.A0A2P6MVS2"/>
<evidence type="ECO:0000256" key="2">
    <source>
        <dbReference type="ARBA" id="ARBA00023015"/>
    </source>
</evidence>